<dbReference type="GO" id="GO:0097037">
    <property type="term" value="P:heme export"/>
    <property type="evidence" value="ECO:0007669"/>
    <property type="project" value="TreeGrafter"/>
</dbReference>
<feature type="transmembrane region" description="Helical" evidence="5">
    <location>
        <begin position="381"/>
        <end position="399"/>
    </location>
</feature>
<dbReference type="OrthoDB" id="422206at2759"/>
<feature type="transmembrane region" description="Helical" evidence="5">
    <location>
        <begin position="405"/>
        <end position="429"/>
    </location>
</feature>
<dbReference type="Proteomes" id="UP001153737">
    <property type="component" value="Chromosome 13"/>
</dbReference>
<name>A0A9N9X1E6_PHACE</name>
<dbReference type="InterPro" id="IPR036259">
    <property type="entry name" value="MFS_trans_sf"/>
</dbReference>
<feature type="transmembrane region" description="Helical" evidence="5">
    <location>
        <begin position="251"/>
        <end position="277"/>
    </location>
</feature>
<organism evidence="6 7">
    <name type="scientific">Phaedon cochleariae</name>
    <name type="common">Mustard beetle</name>
    <dbReference type="NCBI Taxonomy" id="80249"/>
    <lineage>
        <taxon>Eukaryota</taxon>
        <taxon>Metazoa</taxon>
        <taxon>Ecdysozoa</taxon>
        <taxon>Arthropoda</taxon>
        <taxon>Hexapoda</taxon>
        <taxon>Insecta</taxon>
        <taxon>Pterygota</taxon>
        <taxon>Neoptera</taxon>
        <taxon>Endopterygota</taxon>
        <taxon>Coleoptera</taxon>
        <taxon>Polyphaga</taxon>
        <taxon>Cucujiformia</taxon>
        <taxon>Chrysomeloidea</taxon>
        <taxon>Chrysomelidae</taxon>
        <taxon>Chrysomelinae</taxon>
        <taxon>Chrysomelini</taxon>
        <taxon>Phaedon</taxon>
    </lineage>
</organism>
<dbReference type="AlphaFoldDB" id="A0A9N9X1E6"/>
<dbReference type="GO" id="GO:0020037">
    <property type="term" value="F:heme binding"/>
    <property type="evidence" value="ECO:0007669"/>
    <property type="project" value="TreeGrafter"/>
</dbReference>
<dbReference type="PANTHER" id="PTHR10924:SF4">
    <property type="entry name" value="GH15861P"/>
    <property type="match status" value="1"/>
</dbReference>
<feature type="transmembrane region" description="Helical" evidence="5">
    <location>
        <begin position="192"/>
        <end position="214"/>
    </location>
</feature>
<keyword evidence="7" id="KW-1185">Reference proteome</keyword>
<evidence type="ECO:0000256" key="4">
    <source>
        <dbReference type="ARBA" id="ARBA00023136"/>
    </source>
</evidence>
<protein>
    <recommendedName>
        <fullName evidence="8">Major facilitator superfamily (MFS) profile domain-containing protein</fullName>
    </recommendedName>
</protein>
<dbReference type="Pfam" id="PF07690">
    <property type="entry name" value="MFS_1"/>
    <property type="match status" value="1"/>
</dbReference>
<evidence type="ECO:0000256" key="3">
    <source>
        <dbReference type="ARBA" id="ARBA00022989"/>
    </source>
</evidence>
<sequence length="446" mass="49551">MKFFLVDISDNVKFTLTKDDIRVQRYRWVTLILFCFLTIVNLMQVLQFTIIANLIAKYFDISSSIVHMTGTIFFIIFILLFLPINYLIQKYSLRVTIIVSSTLTFAGILVKLFCCDASKFYVLLIGQGICACGQVYVLSIPSKLASVWFGSNELSTACSIAVMSIQAGGAIGGILPPFLIYHDTVDAIGHSLYRMLILNAIMAGIVFILILLFFRAKPDYPPSKSQRQLLSEDQPSGISIVGSELYKNKDFLCLLFTFGLSYGIYNGLGVVFNTIYIEYFPNGETDLGITTGLSIICGGVIGSTFFGFLLDKTHQFKKLSITVLVMSCLCFILEAYTVLMSNRVGTFFTIPIFEFFIASTYTIGIEFVTEVSYPVPESTSCGALNAIIYLFAIGSTFTMEFLIGAAGYLTTLIVILCAFVLCIISLMFVSSNFRRTKANLMNEIDL</sequence>
<evidence type="ECO:0000256" key="2">
    <source>
        <dbReference type="ARBA" id="ARBA00022692"/>
    </source>
</evidence>
<proteinExistence type="predicted"/>
<dbReference type="GO" id="GO:0016020">
    <property type="term" value="C:membrane"/>
    <property type="evidence" value="ECO:0007669"/>
    <property type="project" value="UniProtKB-SubCell"/>
</dbReference>
<feature type="transmembrane region" description="Helical" evidence="5">
    <location>
        <begin position="28"/>
        <end position="56"/>
    </location>
</feature>
<keyword evidence="3 5" id="KW-1133">Transmembrane helix</keyword>
<dbReference type="InterPro" id="IPR011701">
    <property type="entry name" value="MFS"/>
</dbReference>
<feature type="transmembrane region" description="Helical" evidence="5">
    <location>
        <begin position="321"/>
        <end position="339"/>
    </location>
</feature>
<evidence type="ECO:0000313" key="6">
    <source>
        <dbReference type="EMBL" id="CAG9816182.1"/>
    </source>
</evidence>
<evidence type="ECO:0000313" key="7">
    <source>
        <dbReference type="Proteomes" id="UP001153737"/>
    </source>
</evidence>
<reference evidence="6" key="2">
    <citation type="submission" date="2022-10" db="EMBL/GenBank/DDBJ databases">
        <authorList>
            <consortium name="ENA_rothamsted_submissions"/>
            <consortium name="culmorum"/>
            <person name="King R."/>
        </authorList>
    </citation>
    <scope>NUCLEOTIDE SEQUENCE</scope>
</reference>
<feature type="transmembrane region" description="Helical" evidence="5">
    <location>
        <begin position="160"/>
        <end position="180"/>
    </location>
</feature>
<feature type="transmembrane region" description="Helical" evidence="5">
    <location>
        <begin position="289"/>
        <end position="309"/>
    </location>
</feature>
<feature type="transmembrane region" description="Helical" evidence="5">
    <location>
        <begin position="95"/>
        <end position="114"/>
    </location>
</feature>
<dbReference type="PANTHER" id="PTHR10924">
    <property type="entry name" value="MAJOR FACILITATOR SUPERFAMILY PROTEIN-RELATED"/>
    <property type="match status" value="1"/>
</dbReference>
<evidence type="ECO:0000256" key="5">
    <source>
        <dbReference type="SAM" id="Phobius"/>
    </source>
</evidence>
<accession>A0A9N9X1E6</accession>
<dbReference type="EMBL" id="OU896719">
    <property type="protein sequence ID" value="CAG9816182.1"/>
    <property type="molecule type" value="Genomic_DNA"/>
</dbReference>
<dbReference type="InterPro" id="IPR049680">
    <property type="entry name" value="FLVCR1-2_SLC49-like"/>
</dbReference>
<feature type="transmembrane region" description="Helical" evidence="5">
    <location>
        <begin position="345"/>
        <end position="369"/>
    </location>
</feature>
<dbReference type="GO" id="GO:0015232">
    <property type="term" value="F:heme transmembrane transporter activity"/>
    <property type="evidence" value="ECO:0007669"/>
    <property type="project" value="TreeGrafter"/>
</dbReference>
<dbReference type="SUPFAM" id="SSF103473">
    <property type="entry name" value="MFS general substrate transporter"/>
    <property type="match status" value="1"/>
</dbReference>
<feature type="transmembrane region" description="Helical" evidence="5">
    <location>
        <begin position="120"/>
        <end position="139"/>
    </location>
</feature>
<reference evidence="6" key="1">
    <citation type="submission" date="2022-01" db="EMBL/GenBank/DDBJ databases">
        <authorList>
            <person name="King R."/>
        </authorList>
    </citation>
    <scope>NUCLEOTIDE SEQUENCE</scope>
</reference>
<dbReference type="Gene3D" id="1.20.1250.20">
    <property type="entry name" value="MFS general substrate transporter like domains"/>
    <property type="match status" value="1"/>
</dbReference>
<gene>
    <name evidence="6" type="ORF">PHAECO_LOCUS3693</name>
</gene>
<evidence type="ECO:0000256" key="1">
    <source>
        <dbReference type="ARBA" id="ARBA00004141"/>
    </source>
</evidence>
<keyword evidence="4 5" id="KW-0472">Membrane</keyword>
<feature type="transmembrane region" description="Helical" evidence="5">
    <location>
        <begin position="68"/>
        <end position="88"/>
    </location>
</feature>
<evidence type="ECO:0008006" key="8">
    <source>
        <dbReference type="Google" id="ProtNLM"/>
    </source>
</evidence>
<keyword evidence="2 5" id="KW-0812">Transmembrane</keyword>
<comment type="subcellular location">
    <subcellularLocation>
        <location evidence="1">Membrane</location>
        <topology evidence="1">Multi-pass membrane protein</topology>
    </subcellularLocation>
</comment>